<dbReference type="PANTHER" id="PTHR21646">
    <property type="entry name" value="UBIQUITIN CARBOXYL-TERMINAL HYDROLASE"/>
    <property type="match status" value="1"/>
</dbReference>
<sequence>MAEDNLIGTEDGISNTKGTELKEHGEGKYGLENECEDNSNTKSYPTVASNGQSGGLLALTDQRDILSKLYEESRLNSKEGDAVYVIPSTWFDNLWNPEVLNSYELGPIDTVSICHNFDAFVLADYQSKPYVSVPEPVFKKLLEWYGLTPGSRAIKTVLIRDDDGQLVTEYDQYCIRVHLLKATKEDQTLRHSSSKRKPLYFSASRLTDVKAIVKRCIQDIGDMDSTVDLSQQKFRIWRIETEQDEAAAFLLSQRYAITPFDFAQFLSKDRLRPDIFDTTIRTFKKPTVDLVVETKESQSDDHWPSNYFYYNKLTLPRGTVGLSNLGNTCYMNSALQCLVHIPELSDYFLYGSFEGEINSSNPLGYKGQVAKAFAALVRALFNDKVPNLAFYSPRIFKSTLGHHNSMFGGYLQQDSQEFLAFLLDGLHEDLNRIVDKPIVEKPELTAGDNIHDPQVIQNLANDTWEKHMLRNDSLINDLFVGMYKSTLTCPVCDHISVTFDPFSDLTLPLPVESYWSSNVKIFPQNSPPCLLQVELSKGSTYEDLKRYVSKAANLRFEDLIGAEIFNHAFYNNYESPTSDAKYLPINDLASENDIIVFYELPNQEDCVIIPVLNTIVEEGFRSQKLFGYPFFISLDKNERQCYGAIRKQLERHYANLSGNFASFPSPSTSPTMETMDLLRKKYPNVDLSNFSEDLKYSTPVSPERQKFAVQVLTRDNAEVGSQANREEGGIWTPDPRGNLATAVDMTTLITNVARDIYNYQELVDNQMDEIEEYAMWTNIPELNAQHGTDNADHQSSITPGHANDNDTNIPSDAALITNNQSALPSTPSHFPRPILIGPGQAIVCRWNNEAISTVFSKDSEFSWDNPAEIKNSELDEMRIQRNERAKKQITIEDCLNLFSKSEILGASDSWYCPSCKEHRQAAKQIQLWNTPEILTIHLKRFENRDSFSDKITEVVSFPISGLDMSGHLVCGSEKQSNVYDLIAVDNHYGGLGGGHYTAFAKNFADGKWYYFDDSRVFETKPERSISEAAYLLFYRRREAGSSVNTARLQLLLESSRQAHQLKMDHFNQQQEHFYGESRSDSEDDLQVLEWDQPDAGENDVIDNVSSLEVGNSPLGSSPEENDGRRKLRLLHKNYATAMSNSHNLNSSTTSPDSSDVGDNVSQPCSSVGCAPPSPTL</sequence>
<proteinExistence type="inferred from homology"/>
<organism evidence="11 12">
    <name type="scientific">Lachancea dasiensis</name>
    <dbReference type="NCBI Taxonomy" id="1072105"/>
    <lineage>
        <taxon>Eukaryota</taxon>
        <taxon>Fungi</taxon>
        <taxon>Dikarya</taxon>
        <taxon>Ascomycota</taxon>
        <taxon>Saccharomycotina</taxon>
        <taxon>Saccharomycetes</taxon>
        <taxon>Saccharomycetales</taxon>
        <taxon>Saccharomycetaceae</taxon>
        <taxon>Lachancea</taxon>
    </lineage>
</organism>
<dbReference type="PROSITE" id="PS00972">
    <property type="entry name" value="USP_1"/>
    <property type="match status" value="1"/>
</dbReference>
<gene>
    <name evidence="11" type="ORF">LADA_0H03554G</name>
</gene>
<dbReference type="AlphaFoldDB" id="A0A1G4K0G7"/>
<evidence type="ECO:0000256" key="2">
    <source>
        <dbReference type="ARBA" id="ARBA00009085"/>
    </source>
</evidence>
<dbReference type="Pfam" id="PF06337">
    <property type="entry name" value="DUSP"/>
    <property type="match status" value="1"/>
</dbReference>
<keyword evidence="7" id="KW-0788">Thiol protease</keyword>
<feature type="region of interest" description="Disordered" evidence="8">
    <location>
        <begin position="1137"/>
        <end position="1176"/>
    </location>
</feature>
<dbReference type="PROSITE" id="PS50235">
    <property type="entry name" value="USP_3"/>
    <property type="match status" value="1"/>
</dbReference>
<accession>A0A1G4K0G7</accession>
<keyword evidence="12" id="KW-1185">Reference proteome</keyword>
<evidence type="ECO:0000259" key="9">
    <source>
        <dbReference type="PROSITE" id="PS50235"/>
    </source>
</evidence>
<dbReference type="STRING" id="1266660.A0A1G4K0G7"/>
<feature type="domain" description="DUSP" evidence="10">
    <location>
        <begin position="57"/>
        <end position="159"/>
    </location>
</feature>
<dbReference type="GO" id="GO:0006508">
    <property type="term" value="P:proteolysis"/>
    <property type="evidence" value="ECO:0007669"/>
    <property type="project" value="UniProtKB-KW"/>
</dbReference>
<dbReference type="PROSITE" id="PS51283">
    <property type="entry name" value="DUSP"/>
    <property type="match status" value="1"/>
</dbReference>
<dbReference type="InterPro" id="IPR035927">
    <property type="entry name" value="DUSP-like_sf"/>
</dbReference>
<feature type="compositionally biased region" description="Basic and acidic residues" evidence="8">
    <location>
        <begin position="19"/>
        <end position="31"/>
    </location>
</feature>
<evidence type="ECO:0000256" key="7">
    <source>
        <dbReference type="ARBA" id="ARBA00022807"/>
    </source>
</evidence>
<dbReference type="InterPro" id="IPR050185">
    <property type="entry name" value="Ub_carboxyl-term_hydrolase"/>
</dbReference>
<dbReference type="InterPro" id="IPR018200">
    <property type="entry name" value="USP_CS"/>
</dbReference>
<evidence type="ECO:0000256" key="4">
    <source>
        <dbReference type="ARBA" id="ARBA00022670"/>
    </source>
</evidence>
<dbReference type="Gene3D" id="3.30.2230.10">
    <property type="entry name" value="DUSP-like"/>
    <property type="match status" value="1"/>
</dbReference>
<dbReference type="InterPro" id="IPR001394">
    <property type="entry name" value="Peptidase_C19_UCH"/>
</dbReference>
<dbReference type="Gene3D" id="3.90.70.10">
    <property type="entry name" value="Cysteine proteinases"/>
    <property type="match status" value="2"/>
</dbReference>
<protein>
    <recommendedName>
        <fullName evidence="3">ubiquitinyl hydrolase 1</fullName>
        <ecNumber evidence="3">3.4.19.12</ecNumber>
    </recommendedName>
</protein>
<dbReference type="EMBL" id="LT598461">
    <property type="protein sequence ID" value="SCU96934.1"/>
    <property type="molecule type" value="Genomic_DNA"/>
</dbReference>
<feature type="region of interest" description="Disordered" evidence="8">
    <location>
        <begin position="1"/>
        <end position="47"/>
    </location>
</feature>
<dbReference type="SMART" id="SM00695">
    <property type="entry name" value="DUSP"/>
    <property type="match status" value="1"/>
</dbReference>
<evidence type="ECO:0000256" key="6">
    <source>
        <dbReference type="ARBA" id="ARBA00022801"/>
    </source>
</evidence>
<evidence type="ECO:0000256" key="8">
    <source>
        <dbReference type="SAM" id="MobiDB-lite"/>
    </source>
</evidence>
<dbReference type="GO" id="GO:0043596">
    <property type="term" value="C:nuclear replication fork"/>
    <property type="evidence" value="ECO:0007669"/>
    <property type="project" value="EnsemblFungi"/>
</dbReference>
<feature type="compositionally biased region" description="Polar residues" evidence="8">
    <location>
        <begin position="786"/>
        <end position="798"/>
    </location>
</feature>
<dbReference type="GO" id="GO:0010637">
    <property type="term" value="P:negative regulation of mitochondrial fusion"/>
    <property type="evidence" value="ECO:0007669"/>
    <property type="project" value="EnsemblFungi"/>
</dbReference>
<dbReference type="PANTHER" id="PTHR21646:SF24">
    <property type="entry name" value="UBIQUITIN CARBOXYL-TERMINAL HYDROLASE"/>
    <property type="match status" value="1"/>
</dbReference>
<evidence type="ECO:0000259" key="10">
    <source>
        <dbReference type="PROSITE" id="PS51283"/>
    </source>
</evidence>
<dbReference type="Pfam" id="PF00443">
    <property type="entry name" value="UCH"/>
    <property type="match status" value="1"/>
</dbReference>
<comment type="catalytic activity">
    <reaction evidence="1">
        <text>Thiol-dependent hydrolysis of ester, thioester, amide, peptide and isopeptide bonds formed by the C-terminal Gly of ubiquitin (a 76-residue protein attached to proteins as an intracellular targeting signal).</text>
        <dbReference type="EC" id="3.4.19.12"/>
    </reaction>
</comment>
<evidence type="ECO:0000256" key="5">
    <source>
        <dbReference type="ARBA" id="ARBA00022786"/>
    </source>
</evidence>
<dbReference type="InterPro" id="IPR028889">
    <property type="entry name" value="USP"/>
</dbReference>
<dbReference type="GO" id="GO:0006974">
    <property type="term" value="P:DNA damage response"/>
    <property type="evidence" value="ECO:0007669"/>
    <property type="project" value="EnsemblFungi"/>
</dbReference>
<reference evidence="11 12" key="1">
    <citation type="submission" date="2016-03" db="EMBL/GenBank/DDBJ databases">
        <authorList>
            <person name="Devillers H."/>
        </authorList>
    </citation>
    <scope>NUCLEOTIDE SEQUENCE [LARGE SCALE GENOMIC DNA]</scope>
    <source>
        <strain evidence="11">CBS 10888</strain>
    </source>
</reference>
<dbReference type="PROSITE" id="PS00973">
    <property type="entry name" value="USP_2"/>
    <property type="match status" value="1"/>
</dbReference>
<evidence type="ECO:0000313" key="11">
    <source>
        <dbReference type="EMBL" id="SCU96934.1"/>
    </source>
</evidence>
<feature type="compositionally biased region" description="Low complexity" evidence="8">
    <location>
        <begin position="1139"/>
        <end position="1150"/>
    </location>
</feature>
<dbReference type="EC" id="3.4.19.12" evidence="3"/>
<feature type="domain" description="USP" evidence="9">
    <location>
        <begin position="320"/>
        <end position="1037"/>
    </location>
</feature>
<name>A0A1G4K0G7_9SACH</name>
<feature type="compositionally biased region" description="Polar residues" evidence="8">
    <location>
        <begin position="38"/>
        <end position="47"/>
    </location>
</feature>
<dbReference type="SUPFAM" id="SSF143791">
    <property type="entry name" value="DUSP-like"/>
    <property type="match status" value="1"/>
</dbReference>
<dbReference type="InterPro" id="IPR006615">
    <property type="entry name" value="Pept_C19_DUSP"/>
</dbReference>
<evidence type="ECO:0000313" key="12">
    <source>
        <dbReference type="Proteomes" id="UP000190274"/>
    </source>
</evidence>
<dbReference type="GO" id="GO:0016579">
    <property type="term" value="P:protein deubiquitination"/>
    <property type="evidence" value="ECO:0007669"/>
    <property type="project" value="EnsemblFungi"/>
</dbReference>
<keyword evidence="5" id="KW-0833">Ubl conjugation pathway</keyword>
<keyword evidence="6" id="KW-0378">Hydrolase</keyword>
<dbReference type="SUPFAM" id="SSF54001">
    <property type="entry name" value="Cysteine proteinases"/>
    <property type="match status" value="1"/>
</dbReference>
<evidence type="ECO:0000256" key="3">
    <source>
        <dbReference type="ARBA" id="ARBA00012759"/>
    </source>
</evidence>
<evidence type="ECO:0000256" key="1">
    <source>
        <dbReference type="ARBA" id="ARBA00000707"/>
    </source>
</evidence>
<dbReference type="GO" id="GO:0004843">
    <property type="term" value="F:cysteine-type deubiquitinase activity"/>
    <property type="evidence" value="ECO:0007669"/>
    <property type="project" value="UniProtKB-EC"/>
</dbReference>
<comment type="similarity">
    <text evidence="2">Belongs to the peptidase C19 family.</text>
</comment>
<feature type="region of interest" description="Disordered" evidence="8">
    <location>
        <begin position="786"/>
        <end position="812"/>
    </location>
</feature>
<dbReference type="OrthoDB" id="292964at2759"/>
<dbReference type="Proteomes" id="UP000190274">
    <property type="component" value="Chromosome H"/>
</dbReference>
<dbReference type="InterPro" id="IPR038765">
    <property type="entry name" value="Papain-like_cys_pep_sf"/>
</dbReference>
<keyword evidence="4" id="KW-0645">Protease</keyword>